<dbReference type="Pfam" id="PF07542">
    <property type="entry name" value="ATP12"/>
    <property type="match status" value="1"/>
</dbReference>
<comment type="caution">
    <text evidence="4">The sequence shown here is derived from an EMBL/GenBank/DDBJ whole genome shotgun (WGS) entry which is preliminary data.</text>
</comment>
<evidence type="ECO:0000256" key="2">
    <source>
        <dbReference type="ARBA" id="ARBA00022946"/>
    </source>
</evidence>
<keyword evidence="2" id="KW-0809">Transit peptide</keyword>
<dbReference type="PANTHER" id="PTHR21013:SF10">
    <property type="entry name" value="ATP SYNTHASE MITOCHONDRIAL F1 COMPLEX ASSEMBLY FACTOR 2"/>
    <property type="match status" value="1"/>
</dbReference>
<keyword evidence="5" id="KW-1185">Reference proteome</keyword>
<dbReference type="Gene3D" id="3.30.2180.10">
    <property type="entry name" value="ATP12-like"/>
    <property type="match status" value="1"/>
</dbReference>
<accession>A0A175RR31</accession>
<evidence type="ECO:0000313" key="5">
    <source>
        <dbReference type="Proteomes" id="UP000078529"/>
    </source>
</evidence>
<dbReference type="InterPro" id="IPR011419">
    <property type="entry name" value="ATP12_ATP_synth-F1-assembly"/>
</dbReference>
<organism evidence="4 5">
    <name type="scientific">Aureimonas ureilytica</name>
    <dbReference type="NCBI Taxonomy" id="401562"/>
    <lineage>
        <taxon>Bacteria</taxon>
        <taxon>Pseudomonadati</taxon>
        <taxon>Pseudomonadota</taxon>
        <taxon>Alphaproteobacteria</taxon>
        <taxon>Hyphomicrobiales</taxon>
        <taxon>Aurantimonadaceae</taxon>
        <taxon>Aureimonas</taxon>
    </lineage>
</organism>
<dbReference type="PANTHER" id="PTHR21013">
    <property type="entry name" value="ATP SYNTHASE MITOCHONDRIAL F1 COMPLEX ASSEMBLY FACTOR 2/ATP12 PROTEIN, MITOCHONDRIAL PRECURSOR"/>
    <property type="match status" value="1"/>
</dbReference>
<comment type="similarity">
    <text evidence="1">Belongs to the ATP12 family.</text>
</comment>
<dbReference type="InterPro" id="IPR042272">
    <property type="entry name" value="ATP12_ATP_synth-F1-assembly_N"/>
</dbReference>
<dbReference type="SUPFAM" id="SSF160909">
    <property type="entry name" value="ATP12-like"/>
    <property type="match status" value="1"/>
</dbReference>
<dbReference type="Proteomes" id="UP000078529">
    <property type="component" value="Unassembled WGS sequence"/>
</dbReference>
<dbReference type="GO" id="GO:0043461">
    <property type="term" value="P:proton-transporting ATP synthase complex assembly"/>
    <property type="evidence" value="ECO:0007669"/>
    <property type="project" value="InterPro"/>
</dbReference>
<evidence type="ECO:0000313" key="4">
    <source>
        <dbReference type="EMBL" id="KTR06180.1"/>
    </source>
</evidence>
<keyword evidence="3" id="KW-0143">Chaperone</keyword>
<dbReference type="EMBL" id="LDQA01000020">
    <property type="protein sequence ID" value="KTR06180.1"/>
    <property type="molecule type" value="Genomic_DNA"/>
</dbReference>
<name>A0A175RR31_9HYPH</name>
<dbReference type="InterPro" id="IPR023335">
    <property type="entry name" value="ATP12_ortho_dom_sf"/>
</dbReference>
<dbReference type="RefSeq" id="WP_058599871.1">
    <property type="nucleotide sequence ID" value="NZ_LDQA01000020.1"/>
</dbReference>
<dbReference type="Gene3D" id="1.10.3580.10">
    <property type="entry name" value="ATP12 ATPase"/>
    <property type="match status" value="1"/>
</dbReference>
<protein>
    <submittedName>
        <fullName evidence="4">ATPase</fullName>
    </submittedName>
</protein>
<sequence length="240" mass="26677">MSTLPARPELPKRFYQDVSIVEEEGGFAVRLDGRPVRTPSRALLRVPSADVARAVAAEWEAQKTHIDPATMPMTRLVNTVLDGVAADPAGVADDLGRYAETDLLAYRAAEPQRLADRQTEGWDPVMDWARQHTGQDFARGIGVMFVAQPEASVEALRAIVRAETDPFRLAALHQMTTLTGSLLLALAVSEGFLDVERAWALAHIDEDWNIEQWGEDEEARARRDSRFRDMRMAAIMLGRA</sequence>
<gene>
    <name evidence="4" type="ORF">NS365_08670</name>
</gene>
<evidence type="ECO:0000256" key="3">
    <source>
        <dbReference type="ARBA" id="ARBA00023186"/>
    </source>
</evidence>
<reference evidence="4 5" key="1">
    <citation type="journal article" date="2016" name="Front. Microbiol.">
        <title>Genomic Resource of Rice Seed Associated Bacteria.</title>
        <authorList>
            <person name="Midha S."/>
            <person name="Bansal K."/>
            <person name="Sharma S."/>
            <person name="Kumar N."/>
            <person name="Patil P.P."/>
            <person name="Chaudhry V."/>
            <person name="Patil P.B."/>
        </authorList>
    </citation>
    <scope>NUCLEOTIDE SEQUENCE [LARGE SCALE GENOMIC DNA]</scope>
    <source>
        <strain evidence="4 5">NS365</strain>
    </source>
</reference>
<dbReference type="AlphaFoldDB" id="A0A175RR31"/>
<dbReference type="PATRIC" id="fig|401562.4.peg.1488"/>
<evidence type="ECO:0000256" key="1">
    <source>
        <dbReference type="ARBA" id="ARBA00008231"/>
    </source>
</evidence>
<proteinExistence type="inferred from homology"/>